<keyword evidence="3" id="KW-1185">Reference proteome</keyword>
<accession>A0AA36MK94</accession>
<organism evidence="2 3">
    <name type="scientific">Effrenium voratum</name>
    <dbReference type="NCBI Taxonomy" id="2562239"/>
    <lineage>
        <taxon>Eukaryota</taxon>
        <taxon>Sar</taxon>
        <taxon>Alveolata</taxon>
        <taxon>Dinophyceae</taxon>
        <taxon>Suessiales</taxon>
        <taxon>Symbiodiniaceae</taxon>
        <taxon>Effrenium</taxon>
    </lineage>
</organism>
<feature type="region of interest" description="Disordered" evidence="1">
    <location>
        <begin position="159"/>
        <end position="183"/>
    </location>
</feature>
<evidence type="ECO:0000256" key="1">
    <source>
        <dbReference type="SAM" id="MobiDB-lite"/>
    </source>
</evidence>
<dbReference type="AlphaFoldDB" id="A0AA36MK94"/>
<dbReference type="Proteomes" id="UP001178507">
    <property type="component" value="Unassembled WGS sequence"/>
</dbReference>
<dbReference type="EMBL" id="CAUJNA010000332">
    <property type="protein sequence ID" value="CAJ1375584.1"/>
    <property type="molecule type" value="Genomic_DNA"/>
</dbReference>
<reference evidence="2" key="1">
    <citation type="submission" date="2023-08" db="EMBL/GenBank/DDBJ databases">
        <authorList>
            <person name="Chen Y."/>
            <person name="Shah S."/>
            <person name="Dougan E. K."/>
            <person name="Thang M."/>
            <person name="Chan C."/>
        </authorList>
    </citation>
    <scope>NUCLEOTIDE SEQUENCE</scope>
</reference>
<comment type="caution">
    <text evidence="2">The sequence shown here is derived from an EMBL/GenBank/DDBJ whole genome shotgun (WGS) entry which is preliminary data.</text>
</comment>
<proteinExistence type="predicted"/>
<evidence type="ECO:0000313" key="2">
    <source>
        <dbReference type="EMBL" id="CAJ1375584.1"/>
    </source>
</evidence>
<evidence type="ECO:0000313" key="3">
    <source>
        <dbReference type="Proteomes" id="UP001178507"/>
    </source>
</evidence>
<sequence>MLQPWRQPGASHIAPRCTWQAQSKLPQMTRASKGALLAALSRCFPVRPREPRQMACRAFEQRTICGTETAPHGPDDRFWDQTNDESISQMHSMSKFAAADVALSGQKPPEAFVDVASSTGLKNSGKNVNQGQRSLQLHETFHTHEAPVRPYAVTSWSTSWTTTTTSPSTSSTSTSSSNTCTTS</sequence>
<gene>
    <name evidence="2" type="ORF">EVOR1521_LOCUS4837</name>
</gene>
<name>A0AA36MK94_9DINO</name>
<protein>
    <submittedName>
        <fullName evidence="2">Uncharacterized protein</fullName>
    </submittedName>
</protein>